<dbReference type="AlphaFoldDB" id="A0A4R6QFM0"/>
<evidence type="ECO:0000256" key="1">
    <source>
        <dbReference type="ARBA" id="ARBA00022491"/>
    </source>
</evidence>
<dbReference type="RefSeq" id="WP_243748476.1">
    <property type="nucleotide sequence ID" value="NZ_SNXS01000014.1"/>
</dbReference>
<keyword evidence="1" id="KW-0678">Repressor</keyword>
<dbReference type="SUPFAM" id="SSF53822">
    <property type="entry name" value="Periplasmic binding protein-like I"/>
    <property type="match status" value="1"/>
</dbReference>
<dbReference type="CDD" id="cd01392">
    <property type="entry name" value="HTH_LacI"/>
    <property type="match status" value="1"/>
</dbReference>
<dbReference type="InterPro" id="IPR010982">
    <property type="entry name" value="Lambda_DNA-bd_dom_sf"/>
</dbReference>
<accession>A0A4R6QFM0</accession>
<evidence type="ECO:0000256" key="4">
    <source>
        <dbReference type="ARBA" id="ARBA00023163"/>
    </source>
</evidence>
<dbReference type="InterPro" id="IPR000843">
    <property type="entry name" value="HTH_LacI"/>
</dbReference>
<sequence>MIAPMKTTATSTDVARLANVSQSAVSRTFTPGASVSEQTRQRVMEAARKLGYRPNAHARSLITKRSRIIGLVLSHLENLFYPAALERLARRLQHDGYHVLLFISDNQNSDELVQEILQYHVDGIVLAATTLSSVLAQRCADAAIPVVLFNRVMAAGSPATVSSVRSDNMAGGRLVARHLCEAGYKRIAYIAGQEESSTNLERERGFREGLAERGQRIWARGVGNYDQQQAAEVARQMFGSAERPDSVFVASDHMAFAVMDVLRHELGLRVPQDVGLVGFDNVPQAAWPSYALTTFEQPLGPMVEATADLLQRHLQEEGRTRCENVVVPGQLVLRNTTRPRAPPAR</sequence>
<keyword evidence="2" id="KW-0805">Transcription regulation</keyword>
<dbReference type="SUPFAM" id="SSF47413">
    <property type="entry name" value="lambda repressor-like DNA-binding domains"/>
    <property type="match status" value="1"/>
</dbReference>
<dbReference type="CDD" id="cd06278">
    <property type="entry name" value="PBP1_LacI-like"/>
    <property type="match status" value="1"/>
</dbReference>
<gene>
    <name evidence="6" type="ORF">DES47_11457</name>
</gene>
<evidence type="ECO:0000259" key="5">
    <source>
        <dbReference type="PROSITE" id="PS50932"/>
    </source>
</evidence>
<keyword evidence="3 6" id="KW-0238">DNA-binding</keyword>
<dbReference type="Proteomes" id="UP000295361">
    <property type="component" value="Unassembled WGS sequence"/>
</dbReference>
<dbReference type="Gene3D" id="3.40.50.2300">
    <property type="match status" value="2"/>
</dbReference>
<proteinExistence type="predicted"/>
<evidence type="ECO:0000313" key="6">
    <source>
        <dbReference type="EMBL" id="TDP61285.1"/>
    </source>
</evidence>
<protein>
    <submittedName>
        <fullName evidence="6">DNA-binding LacI/PurR family transcriptional regulator</fullName>
    </submittedName>
</protein>
<dbReference type="PANTHER" id="PTHR30146">
    <property type="entry name" value="LACI-RELATED TRANSCRIPTIONAL REPRESSOR"/>
    <property type="match status" value="1"/>
</dbReference>
<dbReference type="Pfam" id="PF00356">
    <property type="entry name" value="LacI"/>
    <property type="match status" value="1"/>
</dbReference>
<dbReference type="Pfam" id="PF13377">
    <property type="entry name" value="Peripla_BP_3"/>
    <property type="match status" value="1"/>
</dbReference>
<dbReference type="GO" id="GO:0000976">
    <property type="term" value="F:transcription cis-regulatory region binding"/>
    <property type="evidence" value="ECO:0007669"/>
    <property type="project" value="TreeGrafter"/>
</dbReference>
<dbReference type="PROSITE" id="PS50932">
    <property type="entry name" value="HTH_LACI_2"/>
    <property type="match status" value="1"/>
</dbReference>
<dbReference type="Gene3D" id="1.10.260.40">
    <property type="entry name" value="lambda repressor-like DNA-binding domains"/>
    <property type="match status" value="1"/>
</dbReference>
<name>A0A4R6QFM0_9BURK</name>
<evidence type="ECO:0000313" key="7">
    <source>
        <dbReference type="Proteomes" id="UP000295361"/>
    </source>
</evidence>
<dbReference type="GO" id="GO:0003700">
    <property type="term" value="F:DNA-binding transcription factor activity"/>
    <property type="evidence" value="ECO:0007669"/>
    <property type="project" value="TreeGrafter"/>
</dbReference>
<dbReference type="InterPro" id="IPR028082">
    <property type="entry name" value="Peripla_BP_I"/>
</dbReference>
<dbReference type="InterPro" id="IPR046335">
    <property type="entry name" value="LacI/GalR-like_sensor"/>
</dbReference>
<dbReference type="InParanoid" id="A0A4R6QFM0"/>
<feature type="domain" description="HTH lacI-type" evidence="5">
    <location>
        <begin position="9"/>
        <end position="63"/>
    </location>
</feature>
<dbReference type="PANTHER" id="PTHR30146:SF95">
    <property type="entry name" value="RIBOSE OPERON REPRESSOR"/>
    <property type="match status" value="1"/>
</dbReference>
<evidence type="ECO:0000256" key="3">
    <source>
        <dbReference type="ARBA" id="ARBA00023125"/>
    </source>
</evidence>
<evidence type="ECO:0000256" key="2">
    <source>
        <dbReference type="ARBA" id="ARBA00023015"/>
    </source>
</evidence>
<dbReference type="SMART" id="SM00354">
    <property type="entry name" value="HTH_LACI"/>
    <property type="match status" value="1"/>
</dbReference>
<dbReference type="EMBL" id="SNXS01000014">
    <property type="protein sequence ID" value="TDP61285.1"/>
    <property type="molecule type" value="Genomic_DNA"/>
</dbReference>
<comment type="caution">
    <text evidence="6">The sequence shown here is derived from an EMBL/GenBank/DDBJ whole genome shotgun (WGS) entry which is preliminary data.</text>
</comment>
<keyword evidence="4" id="KW-0804">Transcription</keyword>
<keyword evidence="7" id="KW-1185">Reference proteome</keyword>
<organism evidence="6 7">
    <name type="scientific">Roseateles toxinivorans</name>
    <dbReference type="NCBI Taxonomy" id="270368"/>
    <lineage>
        <taxon>Bacteria</taxon>
        <taxon>Pseudomonadati</taxon>
        <taxon>Pseudomonadota</taxon>
        <taxon>Betaproteobacteria</taxon>
        <taxon>Burkholderiales</taxon>
        <taxon>Sphaerotilaceae</taxon>
        <taxon>Roseateles</taxon>
    </lineage>
</organism>
<reference evidence="6 7" key="1">
    <citation type="submission" date="2019-03" db="EMBL/GenBank/DDBJ databases">
        <title>Genomic Encyclopedia of Type Strains, Phase IV (KMG-IV): sequencing the most valuable type-strain genomes for metagenomic binning, comparative biology and taxonomic classification.</title>
        <authorList>
            <person name="Goeker M."/>
        </authorList>
    </citation>
    <scope>NUCLEOTIDE SEQUENCE [LARGE SCALE GENOMIC DNA]</scope>
    <source>
        <strain evidence="6 7">DSM 16998</strain>
    </source>
</reference>